<dbReference type="Gene3D" id="3.40.1390.30">
    <property type="entry name" value="NIF3 (NGG1p interacting factor 3)-like"/>
    <property type="match status" value="1"/>
</dbReference>
<proteinExistence type="inferred from homology"/>
<dbReference type="FunFam" id="3.30.70.120:FF:000006">
    <property type="entry name" value="GTP cyclohydrolase 1 type 2 homolog"/>
    <property type="match status" value="1"/>
</dbReference>
<evidence type="ECO:0000313" key="6">
    <source>
        <dbReference type="EMBL" id="SFU93333.1"/>
    </source>
</evidence>
<dbReference type="FunFam" id="3.40.1390.30:FF:000001">
    <property type="entry name" value="GTP cyclohydrolase 1 type 2"/>
    <property type="match status" value="1"/>
</dbReference>
<dbReference type="GO" id="GO:0046872">
    <property type="term" value="F:metal ion binding"/>
    <property type="evidence" value="ECO:0007669"/>
    <property type="project" value="UniProtKB-UniRule"/>
</dbReference>
<comment type="similarity">
    <text evidence="1 4">Belongs to the GTP cyclohydrolase I type 2/NIF3 family.</text>
</comment>
<feature type="binding site" evidence="5">
    <location>
        <position position="107"/>
    </location>
    <ligand>
        <name>a divalent metal cation</name>
        <dbReference type="ChEBI" id="CHEBI:60240"/>
        <label>1</label>
    </ligand>
</feature>
<name>A0A1I7K7B0_9BACL</name>
<feature type="binding site" evidence="5">
    <location>
        <position position="69"/>
    </location>
    <ligand>
        <name>a divalent metal cation</name>
        <dbReference type="ChEBI" id="CHEBI:60240"/>
        <label>1</label>
    </ligand>
</feature>
<protein>
    <recommendedName>
        <fullName evidence="2 4">GTP cyclohydrolase 1 type 2 homolog</fullName>
    </recommendedName>
</protein>
<reference evidence="7" key="1">
    <citation type="submission" date="2016-10" db="EMBL/GenBank/DDBJ databases">
        <authorList>
            <person name="Varghese N."/>
        </authorList>
    </citation>
    <scope>NUCLEOTIDE SEQUENCE [LARGE SCALE GENOMIC DNA]</scope>
    <source>
        <strain evidence="7">DSM 17980</strain>
    </source>
</reference>
<evidence type="ECO:0000256" key="4">
    <source>
        <dbReference type="PIRNR" id="PIRNR037489"/>
    </source>
</evidence>
<dbReference type="InterPro" id="IPR015867">
    <property type="entry name" value="N-reg_PII/ATP_PRibTrfase_C"/>
</dbReference>
<dbReference type="OrthoDB" id="9792792at2"/>
<accession>A0A1I7K7B0</accession>
<keyword evidence="7" id="KW-1185">Reference proteome</keyword>
<dbReference type="InterPro" id="IPR036069">
    <property type="entry name" value="DUF34/NIF3_sf"/>
</dbReference>
<dbReference type="Pfam" id="PF01784">
    <property type="entry name" value="DUF34_NIF3"/>
    <property type="match status" value="1"/>
</dbReference>
<dbReference type="PANTHER" id="PTHR13799:SF14">
    <property type="entry name" value="GTP CYCLOHYDROLASE 1 TYPE 2 HOMOLOG"/>
    <property type="match status" value="1"/>
</dbReference>
<dbReference type="PANTHER" id="PTHR13799">
    <property type="entry name" value="NGG1 INTERACTING FACTOR 3"/>
    <property type="match status" value="1"/>
</dbReference>
<dbReference type="EMBL" id="FPBV01000014">
    <property type="protein sequence ID" value="SFU93333.1"/>
    <property type="molecule type" value="Genomic_DNA"/>
</dbReference>
<dbReference type="SUPFAM" id="SSF102705">
    <property type="entry name" value="NIF3 (NGG1p interacting factor 3)-like"/>
    <property type="match status" value="1"/>
</dbReference>
<dbReference type="Proteomes" id="UP000183508">
    <property type="component" value="Unassembled WGS sequence"/>
</dbReference>
<dbReference type="STRING" id="392015.SAMN05421543_11424"/>
<dbReference type="GO" id="GO:0005737">
    <property type="term" value="C:cytoplasm"/>
    <property type="evidence" value="ECO:0007669"/>
    <property type="project" value="TreeGrafter"/>
</dbReference>
<evidence type="ECO:0000256" key="2">
    <source>
        <dbReference type="ARBA" id="ARBA00022112"/>
    </source>
</evidence>
<feature type="binding site" evidence="5">
    <location>
        <position position="333"/>
    </location>
    <ligand>
        <name>a divalent metal cation</name>
        <dbReference type="ChEBI" id="CHEBI:60240"/>
        <label>1</label>
    </ligand>
</feature>
<dbReference type="InterPro" id="IPR002678">
    <property type="entry name" value="DUF34/NIF3"/>
</dbReference>
<dbReference type="PIRSF" id="PIRSF037489">
    <property type="entry name" value="UCP037489_NIF3_YqfO"/>
    <property type="match status" value="1"/>
</dbReference>
<keyword evidence="3 4" id="KW-0479">Metal-binding</keyword>
<dbReference type="Gene3D" id="3.30.70.120">
    <property type="match status" value="1"/>
</dbReference>
<dbReference type="AlphaFoldDB" id="A0A1I7K7B0"/>
<dbReference type="RefSeq" id="WP_074953612.1">
    <property type="nucleotide sequence ID" value="NZ_FPBV01000014.1"/>
</dbReference>
<evidence type="ECO:0000313" key="7">
    <source>
        <dbReference type="Proteomes" id="UP000183508"/>
    </source>
</evidence>
<organism evidence="6 7">
    <name type="scientific">Alicyclobacillus macrosporangiidus</name>
    <dbReference type="NCBI Taxonomy" id="392015"/>
    <lineage>
        <taxon>Bacteria</taxon>
        <taxon>Bacillati</taxon>
        <taxon>Bacillota</taxon>
        <taxon>Bacilli</taxon>
        <taxon>Bacillales</taxon>
        <taxon>Alicyclobacillaceae</taxon>
        <taxon>Alicyclobacillus</taxon>
    </lineage>
</organism>
<feature type="binding site" evidence="5">
    <location>
        <position position="68"/>
    </location>
    <ligand>
        <name>a divalent metal cation</name>
        <dbReference type="ChEBI" id="CHEBI:60240"/>
        <label>1</label>
    </ligand>
</feature>
<sequence>MRPVCTVRDVIDIMNRIAPPELAMERDVVGLQLGRLDKPVQSVWLALDPYPAVIDAAVAAGADLLITHHAMLFRPVQRIDTGTARGRTIAAALAHDLAVFNAHTNLDIAEGGVNDVLAERLGLSECEVLERTRTEGLRKLVVFVPVSHHEAVLQAVCAAGAGHIGAYSHCTFNTEGTGTFLPLEGAQPFLGEVGRLERAAEVRLETVVPESKLEPVVRAMLEAHPYEEVAYDIYPLQLMGKVSGIGRVGRLFRPMPLGDFADHVRERLGLAHIRFSGDPKLTVERVAVLGGSGGRFAASAIAKGAQVLVTSDCDHHTVAEAWQDGLAIVDATHAALERPVLDKIRERLARELPDGVTIEIADVPEDPFQWI</sequence>
<dbReference type="NCBIfam" id="TIGR00486">
    <property type="entry name" value="YbgI_SA1388"/>
    <property type="match status" value="1"/>
</dbReference>
<dbReference type="InterPro" id="IPR017221">
    <property type="entry name" value="DUF34/NIF3_bac"/>
</dbReference>
<evidence type="ECO:0000256" key="5">
    <source>
        <dbReference type="PIRSR" id="PIRSR602678-1"/>
    </source>
</evidence>
<dbReference type="eggNOG" id="COG0327">
    <property type="taxonomic scope" value="Bacteria"/>
</dbReference>
<evidence type="ECO:0000256" key="1">
    <source>
        <dbReference type="ARBA" id="ARBA00006964"/>
    </source>
</evidence>
<evidence type="ECO:0000256" key="3">
    <source>
        <dbReference type="ARBA" id="ARBA00022723"/>
    </source>
</evidence>
<feature type="binding site" evidence="5">
    <location>
        <position position="337"/>
    </location>
    <ligand>
        <name>a divalent metal cation</name>
        <dbReference type="ChEBI" id="CHEBI:60240"/>
        <label>1</label>
    </ligand>
</feature>
<gene>
    <name evidence="6" type="ORF">SAMN05421543_11424</name>
</gene>